<organism evidence="2 3">
    <name type="scientific">Achromobacter aloeverae</name>
    <dbReference type="NCBI Taxonomy" id="1750518"/>
    <lineage>
        <taxon>Bacteria</taxon>
        <taxon>Pseudomonadati</taxon>
        <taxon>Pseudomonadota</taxon>
        <taxon>Betaproteobacteria</taxon>
        <taxon>Burkholderiales</taxon>
        <taxon>Alcaligenaceae</taxon>
        <taxon>Achromobacter</taxon>
    </lineage>
</organism>
<evidence type="ECO:0000313" key="2">
    <source>
        <dbReference type="EMBL" id="RXN90566.1"/>
    </source>
</evidence>
<evidence type="ECO:0000259" key="1">
    <source>
        <dbReference type="Pfam" id="PF02464"/>
    </source>
</evidence>
<dbReference type="Pfam" id="PF02464">
    <property type="entry name" value="CinA"/>
    <property type="match status" value="1"/>
</dbReference>
<dbReference type="Proteomes" id="UP000290849">
    <property type="component" value="Unassembled WGS sequence"/>
</dbReference>
<dbReference type="SUPFAM" id="SSF142433">
    <property type="entry name" value="CinA-like"/>
    <property type="match status" value="1"/>
</dbReference>
<comment type="caution">
    <text evidence="2">The sequence shown here is derived from an EMBL/GenBank/DDBJ whole genome shotgun (WGS) entry which is preliminary data.</text>
</comment>
<protein>
    <submittedName>
        <fullName evidence="2">Damage-inducible protein CinA</fullName>
    </submittedName>
</protein>
<proteinExistence type="predicted"/>
<feature type="domain" description="CinA C-terminal" evidence="1">
    <location>
        <begin position="25"/>
        <end position="181"/>
    </location>
</feature>
<dbReference type="EMBL" id="PYAL01000003">
    <property type="protein sequence ID" value="RXN90566.1"/>
    <property type="molecule type" value="Genomic_DNA"/>
</dbReference>
<name>A0A4Q1HKB0_9BURK</name>
<dbReference type="InterPro" id="IPR008136">
    <property type="entry name" value="CinA_C"/>
</dbReference>
<reference evidence="2 3" key="1">
    <citation type="journal article" date="2017" name="Int. J. Syst. Evol. Microbiol.">
        <title>Achromobacter aloeverae sp. nov., isolated from the root of Aloe vera (L.) Burm.f.</title>
        <authorList>
            <person name="Kuncharoen N."/>
            <person name="Muramatsu Y."/>
            <person name="Shibata C."/>
            <person name="Kamakura Y."/>
            <person name="Nakagawa Y."/>
            <person name="Tanasupawat S."/>
        </authorList>
    </citation>
    <scope>NUCLEOTIDE SEQUENCE [LARGE SCALE GENOMIC DNA]</scope>
    <source>
        <strain evidence="2 3">AVA-1</strain>
    </source>
</reference>
<keyword evidence="3" id="KW-1185">Reference proteome</keyword>
<dbReference type="InterPro" id="IPR036653">
    <property type="entry name" value="CinA-like_C"/>
</dbReference>
<accession>A0A4Q1HKB0</accession>
<dbReference type="OrthoDB" id="9801454at2"/>
<dbReference type="Gene3D" id="3.90.950.20">
    <property type="entry name" value="CinA-like"/>
    <property type="match status" value="1"/>
</dbReference>
<dbReference type="AlphaFoldDB" id="A0A4Q1HKB0"/>
<evidence type="ECO:0000313" key="3">
    <source>
        <dbReference type="Proteomes" id="UP000290849"/>
    </source>
</evidence>
<sequence length="191" mass="19845">MHGRIGSTRSLAMMKRDEGGDAVELAIRLGKELARRGWMLGTAESCTGGLLAGAITSVPGSSRWFDRGYVTYSNEAKAVDLQVPTETIDAFGAVSEPVAVEMANGVLLASRASHIAVSTTGIAGPEGGTPGKPVGLVCFGFAMRAGDGITTLAATHTFQGDRAQVRHASVVFALRGVLEMLGVREAELDVV</sequence>
<dbReference type="NCBIfam" id="TIGR00199">
    <property type="entry name" value="PncC_domain"/>
    <property type="match status" value="1"/>
</dbReference>
<gene>
    <name evidence="2" type="ORF">C7R54_13890</name>
</gene>